<dbReference type="EMBL" id="FR799587">
    <property type="protein sequence ID" value="CBZ30973.1"/>
    <property type="molecule type" value="Genomic_DNA"/>
</dbReference>
<name>E9B6V0_LEIMU</name>
<dbReference type="Proteomes" id="UP000007259">
    <property type="component" value="Chromosome 34"/>
</dbReference>
<keyword evidence="2" id="KW-1185">Reference proteome</keyword>
<proteinExistence type="predicted"/>
<dbReference type="GeneID" id="13451134"/>
<dbReference type="VEuPathDB" id="TriTrypDB:LmxM.34.4200"/>
<evidence type="ECO:0000313" key="2">
    <source>
        <dbReference type="Proteomes" id="UP000007259"/>
    </source>
</evidence>
<dbReference type="OMA" id="HDVRCKD"/>
<dbReference type="RefSeq" id="XP_003879417.1">
    <property type="nucleotide sequence ID" value="XM_003879368.1"/>
</dbReference>
<dbReference type="AlphaFoldDB" id="E9B6V0"/>
<reference evidence="1 2" key="1">
    <citation type="journal article" date="2011" name="Genome Res.">
        <title>Chromosome and gene copy number variation allow major structural change between species and strains of Leishmania.</title>
        <authorList>
            <person name="Rogers M.B."/>
            <person name="Hilley J.D."/>
            <person name="Dickens N.J."/>
            <person name="Wilkes J."/>
            <person name="Bates P.A."/>
            <person name="Depledge D.P."/>
            <person name="Harris D."/>
            <person name="Her Y."/>
            <person name="Herzyk P."/>
            <person name="Imamura H."/>
            <person name="Otto T.D."/>
            <person name="Sanders M."/>
            <person name="Seeger K."/>
            <person name="Dujardin J.C."/>
            <person name="Berriman M."/>
            <person name="Smith D.F."/>
            <person name="Hertz-Fowler C."/>
            <person name="Mottram J.C."/>
        </authorList>
    </citation>
    <scope>NUCLEOTIDE SEQUENCE [LARGE SCALE GENOMIC DNA]</scope>
    <source>
        <strain evidence="1 2">MHOM/GT/2001/U1103</strain>
    </source>
</reference>
<sequence>MQMRRNELGKGKASDFAKEIFLAFKQVMQAAKLVEEQRRALTGFMDLSVKSEEEAAAGHDIAGALEKYGAASYWVEQRDQLLGRLESFETTHSRVIAGTEVPQLCNRLRVYVKTVFTEHVIKPQELNASQVDVAELLTFFSGSGGRALVVDVALAKFFDIVENMRVRAPELWAMNYLLHWYGVEEGIMLAHEADVVDGGFKQQGGGAFEEQFLAQENKLVVSQVLVPQCCAVTRCDEATAKAWVEACVRGEVTERHATEGASSTWPGAPPASLPPAYRLARNLSYYWKEAGEDKVDRIAGELDGVIYDATTRQVLFVLEAKQNIADLGKAFKQKERLYNALDAAWKTLSQASEETSLTAVQLSAEKEIKTATTTAAGLNATPAEEAVCAASTKLHTNPAELHFFPTPTPAAETAREKLSLDEGSPVTGVGTDSAANFQDLQNSDDTAAAAAPPARLKAAADRPATACKPFFTQDNFSTFFGATASAVHCDPTGPTPTPTGSDDMMPQHLGRDERWVYLTSLSTGNSSGARTTAPAPGGTIHMAELMLVKAACDSVAEAYNRFFDIGTLPRSATPALQSLVSEMRVCSAYASETKPMAPFHLSLELPPKECISARPGTAAVSRSGPYEYVLHLFRHDVRCKDGTAALEQVRLRKNFIDGLVFSEHSLMVAVNTVVKQMARRWKGVPSFCDVLQMLMQQHCVRNLVMIVSDAAAGV</sequence>
<dbReference type="KEGG" id="lmi:LMXM_34_4200"/>
<protein>
    <submittedName>
        <fullName evidence="1">Uncharacterized protein</fullName>
    </submittedName>
</protein>
<accession>E9B6V0</accession>
<dbReference type="PhylomeDB" id="E9B6V0"/>
<organism evidence="1 2">
    <name type="scientific">Leishmania mexicana (strain MHOM/GT/2001/U1103)</name>
    <dbReference type="NCBI Taxonomy" id="929439"/>
    <lineage>
        <taxon>Eukaryota</taxon>
        <taxon>Discoba</taxon>
        <taxon>Euglenozoa</taxon>
        <taxon>Kinetoplastea</taxon>
        <taxon>Metakinetoplastina</taxon>
        <taxon>Trypanosomatida</taxon>
        <taxon>Trypanosomatidae</taxon>
        <taxon>Leishmaniinae</taxon>
        <taxon>Leishmania</taxon>
    </lineage>
</organism>
<dbReference type="OrthoDB" id="266556at2759"/>
<evidence type="ECO:0000313" key="1">
    <source>
        <dbReference type="EMBL" id="CBZ30973.1"/>
    </source>
</evidence>
<gene>
    <name evidence="1" type="ORF">LMXM_34_4200</name>
</gene>